<reference evidence="5" key="1">
    <citation type="submission" date="2023-01" db="EMBL/GenBank/DDBJ databases">
        <title>The chitinases involved in constricting ring structure development in the nematode-trapping fungus Drechslerella dactyloides.</title>
        <authorList>
            <person name="Wang R."/>
            <person name="Zhang L."/>
            <person name="Tang P."/>
            <person name="Li S."/>
            <person name="Liang L."/>
        </authorList>
    </citation>
    <scope>NUCLEOTIDE SEQUENCE</scope>
    <source>
        <strain evidence="5">YMF1.00031</strain>
    </source>
</reference>
<evidence type="ECO:0000256" key="3">
    <source>
        <dbReference type="PIRSR" id="PIRSR001434-2"/>
    </source>
</evidence>
<dbReference type="SUPFAM" id="SSF53383">
    <property type="entry name" value="PLP-dependent transferases"/>
    <property type="match status" value="1"/>
</dbReference>
<dbReference type="InterPro" id="IPR015422">
    <property type="entry name" value="PyrdxlP-dep_Trfase_small"/>
</dbReference>
<name>A0AAD6J559_DREDA</name>
<dbReference type="GO" id="GO:0005737">
    <property type="term" value="C:cytoplasm"/>
    <property type="evidence" value="ECO:0007669"/>
    <property type="project" value="TreeGrafter"/>
</dbReference>
<dbReference type="Gene3D" id="3.90.1150.10">
    <property type="entry name" value="Aspartate Aminotransferase, domain 1"/>
    <property type="match status" value="1"/>
</dbReference>
<dbReference type="InterPro" id="IPR015421">
    <property type="entry name" value="PyrdxlP-dep_Trfase_major"/>
</dbReference>
<dbReference type="PANTHER" id="PTHR11808:SF35">
    <property type="entry name" value="CYSTATHIONINE GAMMA-SYNTHASE (AFU_ORTHOLOGUE AFUA_7G01590)"/>
    <property type="match status" value="1"/>
</dbReference>
<evidence type="ECO:0000313" key="5">
    <source>
        <dbReference type="EMBL" id="KAJ6264440.1"/>
    </source>
</evidence>
<dbReference type="PIRSF" id="PIRSF001434">
    <property type="entry name" value="CGS"/>
    <property type="match status" value="1"/>
</dbReference>
<dbReference type="EMBL" id="JAQGDS010000001">
    <property type="protein sequence ID" value="KAJ6264440.1"/>
    <property type="molecule type" value="Genomic_DNA"/>
</dbReference>
<dbReference type="GO" id="GO:0016846">
    <property type="term" value="F:carbon-sulfur lyase activity"/>
    <property type="evidence" value="ECO:0007669"/>
    <property type="project" value="TreeGrafter"/>
</dbReference>
<evidence type="ECO:0000313" key="6">
    <source>
        <dbReference type="Proteomes" id="UP001221413"/>
    </source>
</evidence>
<protein>
    <recommendedName>
        <fullName evidence="7">Cystathionine gamma-synthase</fullName>
    </recommendedName>
</protein>
<dbReference type="PANTHER" id="PTHR11808">
    <property type="entry name" value="TRANS-SULFURATION ENZYME FAMILY MEMBER"/>
    <property type="match status" value="1"/>
</dbReference>
<accession>A0AAD6J559</accession>
<dbReference type="Proteomes" id="UP001221413">
    <property type="component" value="Unassembled WGS sequence"/>
</dbReference>
<comment type="caution">
    <text evidence="5">The sequence shown here is derived from an EMBL/GenBank/DDBJ whole genome shotgun (WGS) entry which is preliminary data.</text>
</comment>
<dbReference type="Gene3D" id="3.40.640.10">
    <property type="entry name" value="Type I PLP-dependent aspartate aminotransferase-like (Major domain)"/>
    <property type="match status" value="1"/>
</dbReference>
<evidence type="ECO:0000256" key="1">
    <source>
        <dbReference type="ARBA" id="ARBA00001933"/>
    </source>
</evidence>
<evidence type="ECO:0000256" key="2">
    <source>
        <dbReference type="ARBA" id="ARBA00022898"/>
    </source>
</evidence>
<comment type="cofactor">
    <cofactor evidence="1 4">
        <name>pyridoxal 5'-phosphate</name>
        <dbReference type="ChEBI" id="CHEBI:597326"/>
    </cofactor>
</comment>
<dbReference type="FunFam" id="3.90.1150.10:FF:000066">
    <property type="entry name" value="Putative cystathionine beta-lyase"/>
    <property type="match status" value="1"/>
</dbReference>
<dbReference type="InterPro" id="IPR015424">
    <property type="entry name" value="PyrdxlP-dep_Trfase"/>
</dbReference>
<dbReference type="InterPro" id="IPR000277">
    <property type="entry name" value="Cys/Met-Metab_PyrdxlP-dep_enz"/>
</dbReference>
<evidence type="ECO:0000256" key="4">
    <source>
        <dbReference type="RuleBase" id="RU362118"/>
    </source>
</evidence>
<feature type="modified residue" description="N6-(pyridoxal phosphate)lysine" evidence="3">
    <location>
        <position position="230"/>
    </location>
</feature>
<dbReference type="AlphaFoldDB" id="A0AAD6J559"/>
<dbReference type="Pfam" id="PF01053">
    <property type="entry name" value="Cys_Met_Meta_PP"/>
    <property type="match status" value="1"/>
</dbReference>
<keyword evidence="2 3" id="KW-0663">Pyridoxal phosphate</keyword>
<dbReference type="GO" id="GO:0030170">
    <property type="term" value="F:pyridoxal phosphate binding"/>
    <property type="evidence" value="ECO:0007669"/>
    <property type="project" value="InterPro"/>
</dbReference>
<organism evidence="5 6">
    <name type="scientific">Drechslerella dactyloides</name>
    <name type="common">Nematode-trapping fungus</name>
    <name type="synonym">Arthrobotrys dactyloides</name>
    <dbReference type="NCBI Taxonomy" id="74499"/>
    <lineage>
        <taxon>Eukaryota</taxon>
        <taxon>Fungi</taxon>
        <taxon>Dikarya</taxon>
        <taxon>Ascomycota</taxon>
        <taxon>Pezizomycotina</taxon>
        <taxon>Orbiliomycetes</taxon>
        <taxon>Orbiliales</taxon>
        <taxon>Orbiliaceae</taxon>
        <taxon>Drechslerella</taxon>
    </lineage>
</organism>
<dbReference type="FunFam" id="3.40.640.10:FF:000072">
    <property type="entry name" value="Putative cystathionine beta-lyase"/>
    <property type="match status" value="1"/>
</dbReference>
<comment type="similarity">
    <text evidence="4">Belongs to the trans-sulfuration enzymes family.</text>
</comment>
<dbReference type="GO" id="GO:0019346">
    <property type="term" value="P:transsulfuration"/>
    <property type="evidence" value="ECO:0007669"/>
    <property type="project" value="InterPro"/>
</dbReference>
<gene>
    <name evidence="5" type="ORF">Dda_0586</name>
</gene>
<proteinExistence type="inferred from homology"/>
<evidence type="ECO:0008006" key="7">
    <source>
        <dbReference type="Google" id="ProtNLM"/>
    </source>
</evidence>
<keyword evidence="6" id="KW-1185">Reference proteome</keyword>
<sequence>MTAQSTCAMNNFIRPPPFASASNGDGDKAHGAVLHPQTGLLHADEFLNSVTDVAPPLHVSTNFRYAQDPAKLIAFKDLDPTGIAEHVYSRHTAPSTTRLEALLSEYLNGYALVYASGLAAFHAALVRLNPARLSIGTCYHGCRGLANMHTRLTGMKQLPLDCPAEDLHPGDVIHLETPLNPIGEAWDIKHFADKAHSRGALLMIDATFAPPPLQDPFAWGADIVMHSASKYLGGHSDMLGGVLATRDLKLRWQLFEDRVYLGSTMGSLEAWLGVRSARTLELRVLRQSENATKLVEWLSGEMARSGSAAAKVVAEVRHASLQKEAWVKTQMPGGFGPVFAIEMKTEELAKTLPSQLGLFTHATSLGGVESLIEWRAMSDTTVSTRLLRISVGIENWEDLRNDLALAFKNLAAMPAKLVINGKA</sequence>